<organism evidence="2 3">
    <name type="scientific">Blastopirellula marina DSM 3645</name>
    <dbReference type="NCBI Taxonomy" id="314230"/>
    <lineage>
        <taxon>Bacteria</taxon>
        <taxon>Pseudomonadati</taxon>
        <taxon>Planctomycetota</taxon>
        <taxon>Planctomycetia</taxon>
        <taxon>Pirellulales</taxon>
        <taxon>Pirellulaceae</taxon>
        <taxon>Blastopirellula</taxon>
    </lineage>
</organism>
<proteinExistence type="predicted"/>
<feature type="compositionally biased region" description="Polar residues" evidence="1">
    <location>
        <begin position="168"/>
        <end position="203"/>
    </location>
</feature>
<sequence length="211" mass="21737">MAIVLGSAQFASCQSYGPMPTTSCGDACGPTCGPTCNHGCAPFKLCLPLISPKALLGCLHKKVTCGAGCGDEVYWGEWWSDPPKCDPCDCHGNWIGQNPGRICRPGLAGVRYGQRGCGCGACGGSGCTCGNTCGGDCGPDCGCGGHAHSQGTPHYATPQQGEIIYESGPTTTMGRPTYSAPSYETSTYPTSMTTRSGASQRNPRNLGRGSY</sequence>
<dbReference type="EMBL" id="AANZ01000011">
    <property type="protein sequence ID" value="EAQ80022.1"/>
    <property type="molecule type" value="Genomic_DNA"/>
</dbReference>
<evidence type="ECO:0000313" key="3">
    <source>
        <dbReference type="Proteomes" id="UP000004358"/>
    </source>
</evidence>
<evidence type="ECO:0000256" key="1">
    <source>
        <dbReference type="SAM" id="MobiDB-lite"/>
    </source>
</evidence>
<gene>
    <name evidence="2" type="ORF">DSM3645_05350</name>
</gene>
<dbReference type="STRING" id="314230.DSM3645_05350"/>
<name>A3ZTW5_9BACT</name>
<evidence type="ECO:0000313" key="2">
    <source>
        <dbReference type="EMBL" id="EAQ80022.1"/>
    </source>
</evidence>
<feature type="region of interest" description="Disordered" evidence="1">
    <location>
        <begin position="166"/>
        <end position="211"/>
    </location>
</feature>
<dbReference type="Proteomes" id="UP000004358">
    <property type="component" value="Unassembled WGS sequence"/>
</dbReference>
<comment type="caution">
    <text evidence="2">The sequence shown here is derived from an EMBL/GenBank/DDBJ whole genome shotgun (WGS) entry which is preliminary data.</text>
</comment>
<dbReference type="AlphaFoldDB" id="A3ZTW5"/>
<accession>A3ZTW5</accession>
<dbReference type="eggNOG" id="ENOG502ZHVN">
    <property type="taxonomic scope" value="Bacteria"/>
</dbReference>
<reference evidence="2 3" key="1">
    <citation type="submission" date="2006-02" db="EMBL/GenBank/DDBJ databases">
        <authorList>
            <person name="Amann R."/>
            <person name="Ferriera S."/>
            <person name="Johnson J."/>
            <person name="Kravitz S."/>
            <person name="Halpern A."/>
            <person name="Remington K."/>
            <person name="Beeson K."/>
            <person name="Tran B."/>
            <person name="Rogers Y.-H."/>
            <person name="Friedman R."/>
            <person name="Venter J.C."/>
        </authorList>
    </citation>
    <scope>NUCLEOTIDE SEQUENCE [LARGE SCALE GENOMIC DNA]</scope>
    <source>
        <strain evidence="2 3">DSM 3645</strain>
    </source>
</reference>
<protein>
    <submittedName>
        <fullName evidence="2">Uncharacterized protein</fullName>
    </submittedName>
</protein>
<dbReference type="HOGENOM" id="CLU_1302922_0_0_0"/>